<reference evidence="2" key="1">
    <citation type="submission" date="2022-06" db="EMBL/GenBank/DDBJ databases">
        <title>Complete genome sequences of two strains of the flax pathogen Septoria linicola.</title>
        <authorList>
            <person name="Lapalu N."/>
            <person name="Simon A."/>
            <person name="Demenou B."/>
            <person name="Paumier D."/>
            <person name="Guillot M.-P."/>
            <person name="Gout L."/>
            <person name="Valade R."/>
        </authorList>
    </citation>
    <scope>NUCLEOTIDE SEQUENCE</scope>
    <source>
        <strain evidence="2">SE15195</strain>
    </source>
</reference>
<accession>A0A9Q9EMY0</accession>
<organism evidence="2 3">
    <name type="scientific">Septoria linicola</name>
    <dbReference type="NCBI Taxonomy" id="215465"/>
    <lineage>
        <taxon>Eukaryota</taxon>
        <taxon>Fungi</taxon>
        <taxon>Dikarya</taxon>
        <taxon>Ascomycota</taxon>
        <taxon>Pezizomycotina</taxon>
        <taxon>Dothideomycetes</taxon>
        <taxon>Dothideomycetidae</taxon>
        <taxon>Mycosphaerellales</taxon>
        <taxon>Mycosphaerellaceae</taxon>
        <taxon>Septoria</taxon>
    </lineage>
</organism>
<dbReference type="Gene3D" id="3.40.630.30">
    <property type="match status" value="1"/>
</dbReference>
<dbReference type="AlphaFoldDB" id="A0A9Q9EMY0"/>
<evidence type="ECO:0000313" key="2">
    <source>
        <dbReference type="EMBL" id="USW56027.1"/>
    </source>
</evidence>
<keyword evidence="3" id="KW-1185">Reference proteome</keyword>
<dbReference type="EMBL" id="CP099425">
    <property type="protein sequence ID" value="USW56027.1"/>
    <property type="molecule type" value="Genomic_DNA"/>
</dbReference>
<protein>
    <submittedName>
        <fullName evidence="2">GNAT domain, acyl-CoA N-acyltransferase</fullName>
    </submittedName>
</protein>
<dbReference type="Pfam" id="PF13302">
    <property type="entry name" value="Acetyltransf_3"/>
    <property type="match status" value="1"/>
</dbReference>
<dbReference type="GO" id="GO:0016747">
    <property type="term" value="F:acyltransferase activity, transferring groups other than amino-acyl groups"/>
    <property type="evidence" value="ECO:0007669"/>
    <property type="project" value="InterPro"/>
</dbReference>
<dbReference type="PANTHER" id="PTHR43792">
    <property type="entry name" value="GNAT FAMILY, PUTATIVE (AFU_ORTHOLOGUE AFUA_3G00765)-RELATED-RELATED"/>
    <property type="match status" value="1"/>
</dbReference>
<sequence length="228" mass="25156">MDEELLKPPIITIWTGRLQLQTVTMDALDDIMSFITRMDVMKWTSVGPVSSKQQGEKWLSARCLGPEAFNFAVRERDLSSTASSSSSSVSSPSSNEAVKPRIIGLFGSFHWPSCGYMLHPDYYNKGYATEGMKAFIPAYFERVPPASEGGTGHDVIDAYVDVENVGSMRVLEKCGFARCELLEREFESPVLGLRDTVVYRMARPGKTLAELGFGEEGEGEEAPVPPVQ</sequence>
<dbReference type="InterPro" id="IPR016181">
    <property type="entry name" value="Acyl_CoA_acyltransferase"/>
</dbReference>
<dbReference type="InterPro" id="IPR000182">
    <property type="entry name" value="GNAT_dom"/>
</dbReference>
<gene>
    <name evidence="2" type="ORF">Slin15195_G093460</name>
</gene>
<dbReference type="Proteomes" id="UP001056384">
    <property type="component" value="Chromosome 8"/>
</dbReference>
<feature type="domain" description="N-acetyltransferase" evidence="1">
    <location>
        <begin position="17"/>
        <end position="176"/>
    </location>
</feature>
<dbReference type="PANTHER" id="PTHR43792:SF1">
    <property type="entry name" value="N-ACETYLTRANSFERASE DOMAIN-CONTAINING PROTEIN"/>
    <property type="match status" value="1"/>
</dbReference>
<evidence type="ECO:0000259" key="1">
    <source>
        <dbReference type="Pfam" id="PF13302"/>
    </source>
</evidence>
<dbReference type="InterPro" id="IPR051531">
    <property type="entry name" value="N-acetyltransferase"/>
</dbReference>
<name>A0A9Q9EMY0_9PEZI</name>
<evidence type="ECO:0000313" key="3">
    <source>
        <dbReference type="Proteomes" id="UP001056384"/>
    </source>
</evidence>
<dbReference type="SUPFAM" id="SSF55729">
    <property type="entry name" value="Acyl-CoA N-acyltransferases (Nat)"/>
    <property type="match status" value="1"/>
</dbReference>
<proteinExistence type="predicted"/>